<dbReference type="Proteomes" id="UP000004915">
    <property type="component" value="Unassembled WGS sequence"/>
</dbReference>
<organism evidence="1 2">
    <name type="scientific">Mycolicibacterium thermoresistibile (strain ATCC 19527 / DSM 44167 / CIP 105390 / JCM 6362 / NCTC 10409 / 316)</name>
    <name type="common">Mycobacterium thermoresistibile</name>
    <dbReference type="NCBI Taxonomy" id="1078020"/>
    <lineage>
        <taxon>Bacteria</taxon>
        <taxon>Bacillati</taxon>
        <taxon>Actinomycetota</taxon>
        <taxon>Actinomycetes</taxon>
        <taxon>Mycobacteriales</taxon>
        <taxon>Mycobacteriaceae</taxon>
        <taxon>Mycolicibacterium</taxon>
    </lineage>
</organism>
<reference evidence="1 2" key="1">
    <citation type="submission" date="2011-11" db="EMBL/GenBank/DDBJ databases">
        <authorList>
            <consortium name="Tuberculosis Structural Genomics Consortium"/>
            <person name="Ioerger T.R."/>
        </authorList>
    </citation>
    <scope>NUCLEOTIDE SEQUENCE [LARGE SCALE GENOMIC DNA]</scope>
    <source>
        <strain evidence="2">ATCC 19527 / DSM 44167 / CIP 105390 / JCM 6362 / NCTC 10409 / 316</strain>
    </source>
</reference>
<proteinExistence type="predicted"/>
<comment type="caution">
    <text evidence="1">The sequence shown here is derived from an EMBL/GenBank/DDBJ whole genome shotgun (WGS) entry which is preliminary data.</text>
</comment>
<gene>
    <name evidence="1" type="ORF">KEK_20053</name>
</gene>
<protein>
    <submittedName>
        <fullName evidence="1">Uncharacterized protein</fullName>
    </submittedName>
</protein>
<accession>G7CLW8</accession>
<name>G7CLW8_MYCT3</name>
<evidence type="ECO:0000313" key="2">
    <source>
        <dbReference type="Proteomes" id="UP000004915"/>
    </source>
</evidence>
<evidence type="ECO:0000313" key="1">
    <source>
        <dbReference type="EMBL" id="EHI10921.1"/>
    </source>
</evidence>
<dbReference type="AlphaFoldDB" id="G7CLW8"/>
<keyword evidence="2" id="KW-1185">Reference proteome</keyword>
<dbReference type="EMBL" id="AGVE01000050">
    <property type="protein sequence ID" value="EHI10921.1"/>
    <property type="molecule type" value="Genomic_DNA"/>
</dbReference>
<sequence length="34" mass="3680">MLFSLTSVRWYVQPQFGLDVAGVVGPLGLLEDTA</sequence>